<dbReference type="Pfam" id="PF13489">
    <property type="entry name" value="Methyltransf_23"/>
    <property type="match status" value="1"/>
</dbReference>
<proteinExistence type="predicted"/>
<evidence type="ECO:0000313" key="2">
    <source>
        <dbReference type="Proteomes" id="UP001141650"/>
    </source>
</evidence>
<reference evidence="1" key="1">
    <citation type="submission" date="2020-07" db="EMBL/GenBank/DDBJ databases">
        <authorList>
            <person name="Pettersson B.M.F."/>
            <person name="Behra P.R.K."/>
            <person name="Ramesh M."/>
            <person name="Das S."/>
            <person name="Dasgupta S."/>
            <person name="Kirsebom L.A."/>
        </authorList>
    </citation>
    <scope>NUCLEOTIDE SEQUENCE</scope>
    <source>
        <strain evidence="1">CCUG 55640</strain>
    </source>
</reference>
<dbReference type="Proteomes" id="UP001141650">
    <property type="component" value="Unassembled WGS sequence"/>
</dbReference>
<keyword evidence="1" id="KW-0489">Methyltransferase</keyword>
<dbReference type="GO" id="GO:0008168">
    <property type="term" value="F:methyltransferase activity"/>
    <property type="evidence" value="ECO:0007669"/>
    <property type="project" value="UniProtKB-KW"/>
</dbReference>
<evidence type="ECO:0000313" key="1">
    <source>
        <dbReference type="EMBL" id="MCV7377288.1"/>
    </source>
</evidence>
<dbReference type="GO" id="GO:0032259">
    <property type="term" value="P:methylation"/>
    <property type="evidence" value="ECO:0007669"/>
    <property type="project" value="UniProtKB-KW"/>
</dbReference>
<accession>A0AA42BX96</accession>
<organism evidence="1 2">
    <name type="scientific">Mycobacterium alsense</name>
    <dbReference type="NCBI Taxonomy" id="324058"/>
    <lineage>
        <taxon>Bacteria</taxon>
        <taxon>Bacillati</taxon>
        <taxon>Actinomycetota</taxon>
        <taxon>Actinomycetes</taxon>
        <taxon>Mycobacteriales</taxon>
        <taxon>Mycobacteriaceae</taxon>
        <taxon>Mycobacterium</taxon>
    </lineage>
</organism>
<protein>
    <submittedName>
        <fullName evidence="1">Methyltransferase domain-containing protein</fullName>
    </submittedName>
</protein>
<dbReference type="AlphaFoldDB" id="A0AA42BX96"/>
<sequence length="220" mass="25190">MSAKAAGRIRRSRQIDRYFHEVSPEKRCLSIGSGPDVIDGWLCTDLIPLRRETVYLDATKRWPMPSASFRYMACEHMIEHVPYEAGLRVISEAHRVLQPGGVLRISTPDLEVIRLLPDSDDPDVHDYIRWFNRTFGSAAQRDDEANPVHALNLMMHEFGHIHLYDEGMLRQVLARAGFRQIVRCDPRMSDHAELVGVDRHADWIPDKANRVEALILEATA</sequence>
<gene>
    <name evidence="1" type="ORF">H7K38_01285</name>
</gene>
<reference evidence="1" key="2">
    <citation type="journal article" date="2022" name="BMC Genomics">
        <title>Comparative genome analysis of mycobacteria focusing on tRNA and non-coding RNA.</title>
        <authorList>
            <person name="Behra P.R.K."/>
            <person name="Pettersson B.M.F."/>
            <person name="Ramesh M."/>
            <person name="Das S."/>
            <person name="Dasgupta S."/>
            <person name="Kirsebom L.A."/>
        </authorList>
    </citation>
    <scope>NUCLEOTIDE SEQUENCE</scope>
    <source>
        <strain evidence="1">CCUG 55640</strain>
    </source>
</reference>
<dbReference type="EMBL" id="JACKVH010000004">
    <property type="protein sequence ID" value="MCV7377288.1"/>
    <property type="molecule type" value="Genomic_DNA"/>
</dbReference>
<dbReference type="SUPFAM" id="SSF53335">
    <property type="entry name" value="S-adenosyl-L-methionine-dependent methyltransferases"/>
    <property type="match status" value="1"/>
</dbReference>
<keyword evidence="1" id="KW-0808">Transferase</keyword>
<dbReference type="Gene3D" id="3.40.50.150">
    <property type="entry name" value="Vaccinia Virus protein VP39"/>
    <property type="match status" value="1"/>
</dbReference>
<name>A0AA42BX96_9MYCO</name>
<comment type="caution">
    <text evidence="1">The sequence shown here is derived from an EMBL/GenBank/DDBJ whole genome shotgun (WGS) entry which is preliminary data.</text>
</comment>
<dbReference type="InterPro" id="IPR029063">
    <property type="entry name" value="SAM-dependent_MTases_sf"/>
</dbReference>